<keyword evidence="3" id="KW-0812">Transmembrane</keyword>
<dbReference type="SMART" id="SM01360">
    <property type="entry name" value="A2M"/>
    <property type="match status" value="1"/>
</dbReference>
<dbReference type="InterPro" id="IPR001599">
    <property type="entry name" value="Macroglobln_a2"/>
</dbReference>
<reference evidence="6" key="1">
    <citation type="submission" date="2022-09" db="EMBL/GenBank/DDBJ databases">
        <title>Actin cytoskeleton and complex cell architecture in an #Asgard archaeon.</title>
        <authorList>
            <person name="Ponce Toledo R.I."/>
            <person name="Schleper C."/>
            <person name="Rodrigues Oliveira T."/>
            <person name="Wollweber F."/>
            <person name="Xu J."/>
            <person name="Rittmann S."/>
            <person name="Klingl A."/>
            <person name="Pilhofer M."/>
        </authorList>
    </citation>
    <scope>NUCLEOTIDE SEQUENCE</scope>
    <source>
        <strain evidence="6">B-35</strain>
    </source>
</reference>
<evidence type="ECO:0000259" key="4">
    <source>
        <dbReference type="SMART" id="SM01359"/>
    </source>
</evidence>
<feature type="transmembrane region" description="Helical" evidence="3">
    <location>
        <begin position="1978"/>
        <end position="2002"/>
    </location>
</feature>
<dbReference type="Pfam" id="PF01835">
    <property type="entry name" value="MG2"/>
    <property type="match status" value="1"/>
</dbReference>
<sequence>MKKFKLLSQKETILCFLMIMIQFLSLGLGNSIIEKDQNSQAGIIHPELEQELPSHSSPYYFKVQETTPLLSDDNNEEESLQTPKSADYSDYEALSIYLDKNAIIPNEALNMKFYLTDNLVPAANEAIHVSIYSGYYRNWYYYYNNYYEVSTPVETFTVQTNSNGEASYTLSNTANLGIYTIFAYTDGGNDAYKEFTIGDVGIFCKGPRYFMDNNDYKAAVQIVNLTDYSSLSNIDFTYSLSYYNYSLEAWEDISTETTQTDVYGYAIISAEFLSQESYYYSIRLTIKTLDNSAKYSTFIYKSWDYYYYSLWGGEQESNLDQYQFVVTTDKTIYNPGDVVNLRALILQYSFMNETKTILKNFPVQITLSNPDEMDIFWDNIVSDQNGVLLYQIPFDEDCDLGLYGITFEIEDIQYRYDIKVQYYVKPVFRVEIDTNGRDFYPNKNFNIFGTSELFEGKIHVEYYFGQPVVDASVIMVLKDYTETIVTQVEGKTNSMGNLEFSVNLAEFEELDYSFKAEVEVIDQYNREAFTSKQFTRIEELYAYGYLTDWAPNPADELEYHFSAYQLILNDRSGDYYWNYDYNPLANLTVTIEVFGHFKFVNYLVDIGKGRLIDSYQATTNIYGSGKLIFNIPEAKIGLYNLFEVKISVSLEDQRETESSTYFRFQKYSLDLEPSTVAINPGDNLSLTMSFHDIITKEEETGQGYIYLYDSEYQLLGEKYVELTGEENIEVYLSDYAPTGEYRIYSYVYSPSTDFYGGYNYHSAYLTFTVGEDFAITLNSNGTIIDTERKEIQVTLGDILSISGNIPIPSNLPVYIEIYKRGLLFSEKLLLNGGNFDYNLPITSSLGPDFTIMVYSISTTGRLYEEAIVAHISYDTGFTLETDKEIYEPGDTITLTISPNDNHPTLVSLSFIDSSVLDVEPEDDSELAYFTQSSYYAYIGSGSSWGSGFSAESYWWIGYGSSTGGIYIPNRYFVDDTMEMVSDYAADDANSQKGGERAIEPPSFNDLLSNFETEIRKNISESANWIPSLIITESTDFTFKLPDNIGEWTIRAVGNHYDSDQEGNLLWGEIQTIQIKTYLPFFIEFDIAEPIYQDDILSVKGYVHNYLEEATHVYVAIDAPGFAVLNNEVQQILVPKDYVAEIEFSLYCENPYMNNITLLAATNISGQVYSDAKLMNIYVQPNGLELINFTKGFLNATLGSTQINFTVDPLSIYNKETIALYTDLMDISIDSWESLIGYPYGCVEQTMSKLLPTAKIYKYLQDNNMLSSTQQQEMTQMIFEGLNRIYGFQHSDGGWGWWFDDNSRVQMSAIVLSALYQIDAAGFSISESVFSKAIDFILGNQKSDGTWMFEYLSSNLFESTAYISKALLSAPTLTSTLSTAIQKANIALQNLWGTADNQSPFGAALYYLGFKNSSFENTAFCDTLINYILLERDTKDGTVYWSNPGRIGWYWRNLGNNVEITSYCVWALALDGYLDHFSIIQKSIEYLLNEKNEWGWSSTADTAAAITSLTNLKSFASTNEIIKFDGNISIYISDDLEPFKKIAVSNTSIDLNDVLLRIPNTNLKSNNIRIDLEGEGQISYVFSQKQIIRANPTINTNKAIIVQPGEEFEVSMIVSDITSRIPMKDVTVALQGIPEEMKLKDIDYEKYFSLIESDSEVVFTLQAPQTTGDYEIDQMIIRATIIYNRTDQGCQSQQALRKTIGPINVEVSTNTLPLESQNSRNHHILKTNSPLLEPLSSESSLSLRKDIESNELLLPGDIVNISITIQNNGEIGQYYAFSDSFPAGASYIENSLVFLMNDEVINTTLEVTTSGLNMFISELEVGTLSITYQLQIARVKNSYFGDCRLWGMYDSVSVSADTLVLENIPIKYYSNDTLYRDVYTPQIQSYQYSQKDDTDDMLFKINLHVSDENPIQKIQILYSQGQGWKTYTQIYDNSQDSCEIILNDLENMDSNLRFIIMILDVYGNVISTQMFSSALISKLIPYAIVGGIIGVSIGLAFVASYLVKKKGWQNNNLTMESNSHDDDKKSMKPDQVEVSFIDEEEKIEVFDEDQSDSSQNM</sequence>
<evidence type="ECO:0000256" key="2">
    <source>
        <dbReference type="ARBA" id="ARBA00022966"/>
    </source>
</evidence>
<dbReference type="InterPro" id="IPR002890">
    <property type="entry name" value="MG2"/>
</dbReference>
<dbReference type="InterPro" id="IPR011626">
    <property type="entry name" value="Alpha-macroglobulin_TED"/>
</dbReference>
<dbReference type="PANTHER" id="PTHR11412">
    <property type="entry name" value="MACROGLOBULIN / COMPLEMENT"/>
    <property type="match status" value="1"/>
</dbReference>
<feature type="transmembrane region" description="Helical" evidence="3">
    <location>
        <begin position="12"/>
        <end position="33"/>
    </location>
</feature>
<evidence type="ECO:0000259" key="5">
    <source>
        <dbReference type="SMART" id="SM01360"/>
    </source>
</evidence>
<evidence type="ECO:0008006" key="8">
    <source>
        <dbReference type="Google" id="ProtNLM"/>
    </source>
</evidence>
<proteinExistence type="predicted"/>
<evidence type="ECO:0000313" key="6">
    <source>
        <dbReference type="EMBL" id="UYP43896.1"/>
    </source>
</evidence>
<gene>
    <name evidence="6" type="ORF">NEF87_000181</name>
</gene>
<accession>A0ABY6HKF0</accession>
<keyword evidence="1" id="KW-0732">Signal</keyword>
<organism evidence="6 7">
    <name type="scientific">Candidatus Lokiarchaeum ossiferum</name>
    <dbReference type="NCBI Taxonomy" id="2951803"/>
    <lineage>
        <taxon>Archaea</taxon>
        <taxon>Promethearchaeati</taxon>
        <taxon>Promethearchaeota</taxon>
        <taxon>Promethearchaeia</taxon>
        <taxon>Promethearchaeales</taxon>
        <taxon>Promethearchaeaceae</taxon>
        <taxon>Candidatus Lokiarchaeum</taxon>
    </lineage>
</organism>
<dbReference type="SMART" id="SM01419">
    <property type="entry name" value="Thiol-ester_cl"/>
    <property type="match status" value="1"/>
</dbReference>
<dbReference type="SUPFAM" id="SSF48239">
    <property type="entry name" value="Terpenoid cyclases/Protein prenyltransferases"/>
    <property type="match status" value="1"/>
</dbReference>
<keyword evidence="7" id="KW-1185">Reference proteome</keyword>
<protein>
    <recommendedName>
        <fullName evidence="8">Alpha-2-macroglobulin domain-containing protein</fullName>
    </recommendedName>
</protein>
<feature type="domain" description="Alpha-2-macroglobulin bait region" evidence="4">
    <location>
        <begin position="784"/>
        <end position="918"/>
    </location>
</feature>
<dbReference type="Pfam" id="PF00207">
    <property type="entry name" value="A2M"/>
    <property type="match status" value="1"/>
</dbReference>
<dbReference type="SMART" id="SM01359">
    <property type="entry name" value="A2M_N_2"/>
    <property type="match status" value="1"/>
</dbReference>
<dbReference type="EMBL" id="CP104013">
    <property type="protein sequence ID" value="UYP43896.1"/>
    <property type="molecule type" value="Genomic_DNA"/>
</dbReference>
<evidence type="ECO:0000256" key="1">
    <source>
        <dbReference type="ARBA" id="ARBA00022729"/>
    </source>
</evidence>
<dbReference type="PANTHER" id="PTHR11412:SF136">
    <property type="entry name" value="CD109 ANTIGEN"/>
    <property type="match status" value="1"/>
</dbReference>
<name>A0ABY6HKF0_9ARCH</name>
<keyword evidence="3" id="KW-1133">Transmembrane helix</keyword>
<keyword evidence="3" id="KW-0472">Membrane</keyword>
<dbReference type="InterPro" id="IPR008930">
    <property type="entry name" value="Terpenoid_cyclase/PrenylTrfase"/>
</dbReference>
<dbReference type="Gene3D" id="1.50.10.20">
    <property type="match status" value="1"/>
</dbReference>
<dbReference type="Gene3D" id="2.60.40.1930">
    <property type="match status" value="1"/>
</dbReference>
<dbReference type="Pfam" id="PF07703">
    <property type="entry name" value="A2M_BRD"/>
    <property type="match status" value="1"/>
</dbReference>
<dbReference type="InterPro" id="IPR047565">
    <property type="entry name" value="Alpha-macroglob_thiol-ester_cl"/>
</dbReference>
<evidence type="ECO:0000256" key="3">
    <source>
        <dbReference type="SAM" id="Phobius"/>
    </source>
</evidence>
<dbReference type="Proteomes" id="UP001208689">
    <property type="component" value="Chromosome"/>
</dbReference>
<evidence type="ECO:0000313" key="7">
    <source>
        <dbReference type="Proteomes" id="UP001208689"/>
    </source>
</evidence>
<feature type="domain" description="Alpha-2-macroglobulin" evidence="5">
    <location>
        <begin position="1021"/>
        <end position="1116"/>
    </location>
</feature>
<dbReference type="InterPro" id="IPR011625">
    <property type="entry name" value="A2M_N_BRD"/>
</dbReference>
<dbReference type="CDD" id="cd02891">
    <property type="entry name" value="A2M_like"/>
    <property type="match status" value="1"/>
</dbReference>
<dbReference type="Pfam" id="PF07678">
    <property type="entry name" value="TED_complement"/>
    <property type="match status" value="1"/>
</dbReference>
<dbReference type="InterPro" id="IPR050473">
    <property type="entry name" value="A2M/Complement_sys"/>
</dbReference>
<keyword evidence="2" id="KW-0882">Thioester bond</keyword>